<dbReference type="GO" id="GO:0008914">
    <property type="term" value="F:leucyl-tRNA--protein transferase activity"/>
    <property type="evidence" value="ECO:0007669"/>
    <property type="project" value="InterPro"/>
</dbReference>
<dbReference type="EMBL" id="PFCO01000008">
    <property type="protein sequence ID" value="PIR69413.1"/>
    <property type="molecule type" value="Genomic_DNA"/>
</dbReference>
<evidence type="ECO:0000256" key="2">
    <source>
        <dbReference type="ARBA" id="ARBA00022679"/>
    </source>
</evidence>
<dbReference type="GO" id="GO:0005737">
    <property type="term" value="C:cytoplasm"/>
    <property type="evidence" value="ECO:0007669"/>
    <property type="project" value="TreeGrafter"/>
</dbReference>
<keyword evidence="2" id="KW-0808">Transferase</keyword>
<proteinExistence type="predicted"/>
<sequence>MTWAQTHGQMSVRLPVLLQDFCGTLSATNSSYLNHNVSFWCVIEAHPITTKSCVRCEDEFLGEAWRNACWDCYEYVVEGQEFFTERIISDDAPRHYENGFFLWEKEDKGYYWFSPDERCVLVPEKFHESKTLKQVMRKRALRYTENEHFDKVMLLCRNAHIKDGVWLTNEFIHLFSDLFGKGCAYSIEVWDGDDIIGGLFGLRMPSYRSVESMFSIQNDMSKLALRHVCSLERGHRSIIDLQMASRHLLSLGADVISRDEFLYHIKKTP</sequence>
<dbReference type="SUPFAM" id="SSF55729">
    <property type="entry name" value="Acyl-CoA N-acyltransferases (Nat)"/>
    <property type="match status" value="1"/>
</dbReference>
<dbReference type="InterPro" id="IPR004616">
    <property type="entry name" value="Leu/Phe-tRNA_Trfase"/>
</dbReference>
<dbReference type="InterPro" id="IPR016181">
    <property type="entry name" value="Acyl_CoA_acyltransferase"/>
</dbReference>
<evidence type="ECO:0000313" key="4">
    <source>
        <dbReference type="EMBL" id="PIR69413.1"/>
    </source>
</evidence>
<evidence type="ECO:0000313" key="5">
    <source>
        <dbReference type="Proteomes" id="UP000231503"/>
    </source>
</evidence>
<dbReference type="PANTHER" id="PTHR30098:SF2">
    <property type="entry name" value="LEUCYL_PHENYLALANYL-TRNA--PROTEIN TRANSFERASE"/>
    <property type="match status" value="1"/>
</dbReference>
<accession>A0A2H0TCZ7</accession>
<reference evidence="5" key="1">
    <citation type="submission" date="2017-09" db="EMBL/GenBank/DDBJ databases">
        <title>Depth-based differentiation of microbial function through sediment-hosted aquifers and enrichment of novel symbionts in the deep terrestrial subsurface.</title>
        <authorList>
            <person name="Probst A.J."/>
            <person name="Ladd B."/>
            <person name="Jarett J.K."/>
            <person name="Geller-Mcgrath D.E."/>
            <person name="Sieber C.M.K."/>
            <person name="Emerson J.B."/>
            <person name="Anantharaman K."/>
            <person name="Thomas B.C."/>
            <person name="Malmstrom R."/>
            <person name="Stieglmeier M."/>
            <person name="Klingl A."/>
            <person name="Woyke T."/>
            <person name="Ryan C.M."/>
            <person name="Banfield J.F."/>
        </authorList>
    </citation>
    <scope>NUCLEOTIDE SEQUENCE [LARGE SCALE GENOMIC DNA]</scope>
</reference>
<keyword evidence="3" id="KW-0012">Acyltransferase</keyword>
<dbReference type="Gene3D" id="3.40.630.70">
    <property type="entry name" value="Leucyl/phenylalanyl-tRNA-protein transferase, C-terminal domain"/>
    <property type="match status" value="1"/>
</dbReference>
<dbReference type="Proteomes" id="UP000231503">
    <property type="component" value="Unassembled WGS sequence"/>
</dbReference>
<dbReference type="AlphaFoldDB" id="A0A2H0TCZ7"/>
<comment type="caution">
    <text evidence="4">The sequence shown here is derived from an EMBL/GenBank/DDBJ whole genome shotgun (WGS) entry which is preliminary data.</text>
</comment>
<dbReference type="PANTHER" id="PTHR30098">
    <property type="entry name" value="LEUCYL/PHENYLALANYL-TRNA--PROTEIN TRANSFERASE"/>
    <property type="match status" value="1"/>
</dbReference>
<evidence type="ECO:0000256" key="3">
    <source>
        <dbReference type="ARBA" id="ARBA00023315"/>
    </source>
</evidence>
<dbReference type="Pfam" id="PF03588">
    <property type="entry name" value="Leu_Phe_trans"/>
    <property type="match status" value="1"/>
</dbReference>
<dbReference type="InterPro" id="IPR042203">
    <property type="entry name" value="Leu/Phe-tRNA_Trfase_C"/>
</dbReference>
<evidence type="ECO:0008006" key="6">
    <source>
        <dbReference type="Google" id="ProtNLM"/>
    </source>
</evidence>
<dbReference type="GO" id="GO:0030163">
    <property type="term" value="P:protein catabolic process"/>
    <property type="evidence" value="ECO:0007669"/>
    <property type="project" value="InterPro"/>
</dbReference>
<evidence type="ECO:0000256" key="1">
    <source>
        <dbReference type="ARBA" id="ARBA00022490"/>
    </source>
</evidence>
<protein>
    <recommendedName>
        <fullName evidence="6">Leucyl/phenylalanyl-tRNA--protein transferase</fullName>
    </recommendedName>
</protein>
<name>A0A2H0TCZ7_9BACT</name>
<keyword evidence="1" id="KW-0963">Cytoplasm</keyword>
<gene>
    <name evidence="4" type="ORF">COU47_03520</name>
</gene>
<organism evidence="4 5">
    <name type="scientific">Candidatus Niyogibacteria bacterium CG10_big_fil_rev_8_21_14_0_10_46_36</name>
    <dbReference type="NCBI Taxonomy" id="1974726"/>
    <lineage>
        <taxon>Bacteria</taxon>
        <taxon>Candidatus Niyogiibacteriota</taxon>
    </lineage>
</organism>